<dbReference type="EMBL" id="AP025318">
    <property type="protein sequence ID" value="BDD12465.1"/>
    <property type="molecule type" value="Genomic_DNA"/>
</dbReference>
<dbReference type="AlphaFoldDB" id="A0AAU9DIS3"/>
<reference evidence="2 3" key="1">
    <citation type="submission" date="2021-12" db="EMBL/GenBank/DDBJ databases">
        <title>Genome sequencing of bacteria with rrn-lacking chromosome and rrn-plasmid.</title>
        <authorList>
            <person name="Anda M."/>
            <person name="Iwasaki W."/>
        </authorList>
    </citation>
    <scope>NUCLEOTIDE SEQUENCE [LARGE SCALE GENOMIC DNA]</scope>
    <source>
        <strain evidence="2 3">DSM 100852</strain>
        <plasmid evidence="2 3">pFA4</plasmid>
    </source>
</reference>
<accession>A0AAU9DIS3</accession>
<geneLocation type="plasmid" evidence="2 3">
    <name>pFA4</name>
</geneLocation>
<feature type="chain" id="PRO_5043806965" evidence="1">
    <location>
        <begin position="23"/>
        <end position="788"/>
    </location>
</feature>
<dbReference type="SUPFAM" id="SSF56935">
    <property type="entry name" value="Porins"/>
    <property type="match status" value="1"/>
</dbReference>
<name>A0AAU9DIS3_9BACT</name>
<evidence type="ECO:0000313" key="2">
    <source>
        <dbReference type="EMBL" id="BDD12465.1"/>
    </source>
</evidence>
<keyword evidence="2" id="KW-0614">Plasmid</keyword>
<dbReference type="Proteomes" id="UP001348817">
    <property type="component" value="Plasmid pFA4"/>
</dbReference>
<sequence length="788" mass="88322">MIRQKLKIVSLVLFFFSILTLAKESTAQDMLQTVRGKVTDADSEAPLQFATVAVLGTDPVLGAVTAPDGTFVIERVPVGVYTLRVSFTGYTSATLADRRVTSGKELIVNVSLKEALTELEGVTVRADDRKELPLNRMAVVSARQLNMEDAAKYAGGFDDPARLVSGFAGVASQTGNNGIVIRGNSPKGLLWRMEGVEIPNPNHFAEVAAFGAGGITALSSQLLDNSDFYTGAFAAEYGNALSGVFDIKLRNGNENKREYTFQAGLTGIDFATEGPFVEGKKASYLVNYRYSTFALLKDLLPEGGGSIRYQDLSFKLNFPAGDAGTFSLWGIGATDGNGTTPKEDTTEWKYLDDRKDSESDLRFGALGLNYRYFFNNRTFVDAKLATTGNGLEQNSDLLNLKGELNPEEKIQNSNWSYIFSTVFNTKFGARHTNRTGMTATRKEYNIRMSNAENEGDPLLTQVDQRGGVWSYQAFSQSTIQATGRLSFNPGINIQYYGVNEELSVEPRMAMEYRFDENRSLSFGYGLHSREERPFIYLSELDDGNGGMANNKDLRTTKAHHFVLAYDRVLNEFWRLKVEPYYQRLYDVVVTPNSSFSLVNQRDGWFIKDKMDNSGKGENYGLDVTLERFLQNDWYMLSTVSLFNSQYRDGNEEWRDTRYNNGYIVNLMFGKEWAVGKEKKNTLGVSGRLTLQGGDRYTPYDIDASKQAQDVVLDDSRAFEEQYSGKAIFHLNLNYTRNRAKHTSVWSLQILNLFGTPDESEMDFNFVTQMVDENMQAIVVPNISYKINF</sequence>
<dbReference type="Pfam" id="PF13620">
    <property type="entry name" value="CarboxypepD_reg"/>
    <property type="match status" value="1"/>
</dbReference>
<feature type="signal peptide" evidence="1">
    <location>
        <begin position="1"/>
        <end position="22"/>
    </location>
</feature>
<protein>
    <submittedName>
        <fullName evidence="2">Prevent-host-death protein</fullName>
    </submittedName>
</protein>
<proteinExistence type="predicted"/>
<keyword evidence="1" id="KW-0732">Signal</keyword>
<keyword evidence="3" id="KW-1185">Reference proteome</keyword>
<dbReference type="InterPro" id="IPR037066">
    <property type="entry name" value="Plug_dom_sf"/>
</dbReference>
<dbReference type="SUPFAM" id="SSF49464">
    <property type="entry name" value="Carboxypeptidase regulatory domain-like"/>
    <property type="match status" value="1"/>
</dbReference>
<dbReference type="InterPro" id="IPR008969">
    <property type="entry name" value="CarboxyPept-like_regulatory"/>
</dbReference>
<dbReference type="Gene3D" id="2.60.40.1120">
    <property type="entry name" value="Carboxypeptidase-like, regulatory domain"/>
    <property type="match status" value="1"/>
</dbReference>
<dbReference type="Gene3D" id="2.170.130.10">
    <property type="entry name" value="TonB-dependent receptor, plug domain"/>
    <property type="match status" value="1"/>
</dbReference>
<dbReference type="RefSeq" id="WP_338395599.1">
    <property type="nucleotide sequence ID" value="NZ_AP025318.1"/>
</dbReference>
<organism evidence="2 3">
    <name type="scientific">Fulvitalea axinellae</name>
    <dbReference type="NCBI Taxonomy" id="1182444"/>
    <lineage>
        <taxon>Bacteria</taxon>
        <taxon>Pseudomonadati</taxon>
        <taxon>Bacteroidota</taxon>
        <taxon>Cytophagia</taxon>
        <taxon>Cytophagales</taxon>
        <taxon>Persicobacteraceae</taxon>
        <taxon>Fulvitalea</taxon>
    </lineage>
</organism>
<gene>
    <name evidence="2" type="ORF">FUAX_48970</name>
</gene>
<dbReference type="KEGG" id="fax:FUAX_48970"/>
<evidence type="ECO:0000256" key="1">
    <source>
        <dbReference type="SAM" id="SignalP"/>
    </source>
</evidence>
<evidence type="ECO:0000313" key="3">
    <source>
        <dbReference type="Proteomes" id="UP001348817"/>
    </source>
</evidence>